<dbReference type="InterPro" id="IPR029058">
    <property type="entry name" value="AB_hydrolase_fold"/>
</dbReference>
<dbReference type="RefSeq" id="WP_259868885.1">
    <property type="nucleotide sequence ID" value="NZ_JAMQJZ010000005.1"/>
</dbReference>
<dbReference type="InterPro" id="IPR022485">
    <property type="entry name" value="SHCHC_synthase_MenH"/>
</dbReference>
<organism evidence="5 6">
    <name type="scientific">Aquibacillus koreensis</name>
    <dbReference type="NCBI Taxonomy" id="279446"/>
    <lineage>
        <taxon>Bacteria</taxon>
        <taxon>Bacillati</taxon>
        <taxon>Bacillota</taxon>
        <taxon>Bacilli</taxon>
        <taxon>Bacillales</taxon>
        <taxon>Bacillaceae</taxon>
        <taxon>Aquibacillus</taxon>
    </lineage>
</organism>
<dbReference type="Pfam" id="PF00561">
    <property type="entry name" value="Abhydrolase_1"/>
    <property type="match status" value="1"/>
</dbReference>
<reference evidence="5" key="1">
    <citation type="submission" date="2022-06" db="EMBL/GenBank/DDBJ databases">
        <title>Aquibacillus sp. a new bacterium isolated from soil saline samples.</title>
        <authorList>
            <person name="Galisteo C."/>
            <person name="De La Haba R."/>
            <person name="Sanchez-Porro C."/>
            <person name="Ventosa A."/>
        </authorList>
    </citation>
    <scope>NUCLEOTIDE SEQUENCE</scope>
    <source>
        <strain evidence="5">JCM 12387</strain>
    </source>
</reference>
<keyword evidence="1 3" id="KW-0474">Menaquinone biosynthesis</keyword>
<protein>
    <recommendedName>
        <fullName evidence="3">Putative 2-succinyl-6-hydroxy-2,4-cyclohexadiene-1-carboxylate synthase</fullName>
        <shortName evidence="3">SHCHC synthase</shortName>
        <ecNumber evidence="3">4.2.99.20</ecNumber>
    </recommendedName>
</protein>
<feature type="domain" description="AB hydrolase-1" evidence="4">
    <location>
        <begin position="19"/>
        <end position="250"/>
    </location>
</feature>
<keyword evidence="2 3" id="KW-0456">Lyase</keyword>
<evidence type="ECO:0000256" key="3">
    <source>
        <dbReference type="HAMAP-Rule" id="MF_01660"/>
    </source>
</evidence>
<dbReference type="AlphaFoldDB" id="A0A9X3WL67"/>
<comment type="similarity">
    <text evidence="3">Belongs to the AB hydrolase superfamily. MenH family.</text>
</comment>
<dbReference type="PANTHER" id="PTHR42916">
    <property type="entry name" value="2-SUCCINYL-5-ENOLPYRUVYL-6-HYDROXY-3-CYCLOHEXENE-1-CARBOXYLATE SYNTHASE"/>
    <property type="match status" value="1"/>
</dbReference>
<comment type="subunit">
    <text evidence="3">Monomer.</text>
</comment>
<comment type="caution">
    <text evidence="5">The sequence shown here is derived from an EMBL/GenBank/DDBJ whole genome shotgun (WGS) entry which is preliminary data.</text>
</comment>
<name>A0A9X3WL67_9BACI</name>
<evidence type="ECO:0000256" key="2">
    <source>
        <dbReference type="ARBA" id="ARBA00023239"/>
    </source>
</evidence>
<dbReference type="GO" id="GO:0009234">
    <property type="term" value="P:menaquinone biosynthetic process"/>
    <property type="evidence" value="ECO:0007669"/>
    <property type="project" value="UniProtKB-UniRule"/>
</dbReference>
<dbReference type="PRINTS" id="PR00111">
    <property type="entry name" value="ABHYDROLASE"/>
</dbReference>
<comment type="pathway">
    <text evidence="3">Quinol/quinone metabolism; menaquinone biosynthesis.</text>
</comment>
<dbReference type="HAMAP" id="MF_01660">
    <property type="entry name" value="MenH"/>
    <property type="match status" value="1"/>
</dbReference>
<evidence type="ECO:0000313" key="5">
    <source>
        <dbReference type="EMBL" id="MDC3420306.1"/>
    </source>
</evidence>
<dbReference type="Proteomes" id="UP001145072">
    <property type="component" value="Unassembled WGS sequence"/>
</dbReference>
<dbReference type="EC" id="4.2.99.20" evidence="3"/>
<dbReference type="SUPFAM" id="SSF53474">
    <property type="entry name" value="alpha/beta-Hydrolases"/>
    <property type="match status" value="1"/>
</dbReference>
<evidence type="ECO:0000259" key="4">
    <source>
        <dbReference type="Pfam" id="PF00561"/>
    </source>
</evidence>
<dbReference type="GO" id="GO:0070205">
    <property type="term" value="F:2-succinyl-6-hydroxy-2,4-cyclohexadiene-1-carboxylate synthase activity"/>
    <property type="evidence" value="ECO:0007669"/>
    <property type="project" value="UniProtKB-UniRule"/>
</dbReference>
<comment type="function">
    <text evidence="3">Catalyzes a proton abstraction reaction that results in 2,5-elimination of pyruvate from 2-succinyl-5-enolpyruvyl-6-hydroxy-3-cyclohexene-1-carboxylate (SEPHCHC) and the formation of 2-succinyl-6-hydroxy-2,4-cyclohexadiene-1-carboxylate (SHCHC).</text>
</comment>
<dbReference type="PANTHER" id="PTHR42916:SF1">
    <property type="entry name" value="PROTEIN PHYLLO, CHLOROPLASTIC"/>
    <property type="match status" value="1"/>
</dbReference>
<comment type="pathway">
    <text evidence="3">Quinol/quinone metabolism; 1,4-dihydroxy-2-naphthoate biosynthesis; 1,4-dihydroxy-2-naphthoate from chorismate: step 3/7.</text>
</comment>
<accession>A0A9X3WL67</accession>
<sequence>MYYTLNNRKYWVQEQGNGNPIVLFHGFTGSSHTWDAFVESWKSDNRLILVDLPGHGKTELTDPVSMEEFCKDISQLLEKLSLPSAHFIGYSLGGRAALSFAMLYPEKVESLILESGSPGLQEVNEQVARQAKDEALALRLEKEGIEAFVRYWENIPLFESQKKLPEHHRQLIRQERLNQSEKGLAASLRGMGTGAQPSWWDQLPSLSVNVLLVVGQLDEKFIRIATKMAENLRYSHVKVISDAGHAVHVEQFEKFDTIVRDFMRSK</sequence>
<comment type="catalytic activity">
    <reaction evidence="3">
        <text>5-enolpyruvoyl-6-hydroxy-2-succinyl-cyclohex-3-ene-1-carboxylate = (1R,6R)-6-hydroxy-2-succinyl-cyclohexa-2,4-diene-1-carboxylate + pyruvate</text>
        <dbReference type="Rhea" id="RHEA:25597"/>
        <dbReference type="ChEBI" id="CHEBI:15361"/>
        <dbReference type="ChEBI" id="CHEBI:58689"/>
        <dbReference type="ChEBI" id="CHEBI:58818"/>
        <dbReference type="EC" id="4.2.99.20"/>
    </reaction>
</comment>
<dbReference type="EMBL" id="JAMQJZ010000005">
    <property type="protein sequence ID" value="MDC3420306.1"/>
    <property type="molecule type" value="Genomic_DNA"/>
</dbReference>
<evidence type="ECO:0000256" key="1">
    <source>
        <dbReference type="ARBA" id="ARBA00022428"/>
    </source>
</evidence>
<keyword evidence="6" id="KW-1185">Reference proteome</keyword>
<dbReference type="NCBIfam" id="TIGR03695">
    <property type="entry name" value="menH_SHCHC"/>
    <property type="match status" value="1"/>
</dbReference>
<proteinExistence type="inferred from homology"/>
<gene>
    <name evidence="3 5" type="primary">menH</name>
    <name evidence="5" type="ORF">NC661_08005</name>
</gene>
<evidence type="ECO:0000313" key="6">
    <source>
        <dbReference type="Proteomes" id="UP001145072"/>
    </source>
</evidence>
<dbReference type="InterPro" id="IPR000073">
    <property type="entry name" value="AB_hydrolase_1"/>
</dbReference>
<dbReference type="Gene3D" id="3.40.50.1820">
    <property type="entry name" value="alpha/beta hydrolase"/>
    <property type="match status" value="1"/>
</dbReference>